<sequence length="174" mass="19942">MSRKIIMNLAMSVDGFIADENGGFDWIVGDGNNKLNTEKQWDYDKFLDRIDTVVMGKNCYDQKFYEEFKEKTVFVATSKSLDDYENINFINGDICKVILNEKKKEGKDIFLFGGGILIDSFIKADIIDEFIVGIIPTVLGKGRPLFLGNNPTIKLKLEEYYIDNGVTILHYKKR</sequence>
<gene>
    <name evidence="2" type="ORF">KQI42_04240</name>
</gene>
<dbReference type="Proteomes" id="UP000749471">
    <property type="component" value="Unassembled WGS sequence"/>
</dbReference>
<reference evidence="2 3" key="1">
    <citation type="submission" date="2021-06" db="EMBL/GenBank/DDBJ databases">
        <authorList>
            <person name="Sun Q."/>
            <person name="Li D."/>
        </authorList>
    </citation>
    <scope>NUCLEOTIDE SEQUENCE [LARGE SCALE GENOMIC DNA]</scope>
    <source>
        <strain evidence="2 3">MSJ-40</strain>
    </source>
</reference>
<dbReference type="PANTHER" id="PTHR38011:SF11">
    <property type="entry name" value="2,5-DIAMINO-6-RIBOSYLAMINO-4(3H)-PYRIMIDINONE 5'-PHOSPHATE REDUCTASE"/>
    <property type="match status" value="1"/>
</dbReference>
<evidence type="ECO:0000313" key="3">
    <source>
        <dbReference type="Proteomes" id="UP000749471"/>
    </source>
</evidence>
<name>A0ABS6E2S4_9FIRM</name>
<accession>A0ABS6E2S4</accession>
<organism evidence="2 3">
    <name type="scientific">Tissierella simiarum</name>
    <dbReference type="NCBI Taxonomy" id="2841534"/>
    <lineage>
        <taxon>Bacteria</taxon>
        <taxon>Bacillati</taxon>
        <taxon>Bacillota</taxon>
        <taxon>Tissierellia</taxon>
        <taxon>Tissierellales</taxon>
        <taxon>Tissierellaceae</taxon>
        <taxon>Tissierella</taxon>
    </lineage>
</organism>
<feature type="domain" description="Bacterial bifunctional deaminase-reductase C-terminal" evidence="1">
    <location>
        <begin position="3"/>
        <end position="160"/>
    </location>
</feature>
<protein>
    <submittedName>
        <fullName evidence="2">Dihydrofolate reductase family protein</fullName>
    </submittedName>
</protein>
<dbReference type="RefSeq" id="WP_216517093.1">
    <property type="nucleotide sequence ID" value="NZ_JAHLPM010000003.1"/>
</dbReference>
<proteinExistence type="predicted"/>
<dbReference type="InterPro" id="IPR050765">
    <property type="entry name" value="Riboflavin_Biosynth_HTPR"/>
</dbReference>
<dbReference type="PANTHER" id="PTHR38011">
    <property type="entry name" value="DIHYDROFOLATE REDUCTASE FAMILY PROTEIN (AFU_ORTHOLOGUE AFUA_8G06820)"/>
    <property type="match status" value="1"/>
</dbReference>
<dbReference type="EMBL" id="JAHLPM010000003">
    <property type="protein sequence ID" value="MBU5437205.1"/>
    <property type="molecule type" value="Genomic_DNA"/>
</dbReference>
<dbReference type="Pfam" id="PF01872">
    <property type="entry name" value="RibD_C"/>
    <property type="match status" value="1"/>
</dbReference>
<comment type="caution">
    <text evidence="2">The sequence shown here is derived from an EMBL/GenBank/DDBJ whole genome shotgun (WGS) entry which is preliminary data.</text>
</comment>
<keyword evidence="3" id="KW-1185">Reference proteome</keyword>
<evidence type="ECO:0000313" key="2">
    <source>
        <dbReference type="EMBL" id="MBU5437205.1"/>
    </source>
</evidence>
<dbReference type="InterPro" id="IPR002734">
    <property type="entry name" value="RibDG_C"/>
</dbReference>
<evidence type="ECO:0000259" key="1">
    <source>
        <dbReference type="Pfam" id="PF01872"/>
    </source>
</evidence>